<evidence type="ECO:0000256" key="3">
    <source>
        <dbReference type="ARBA" id="ARBA00010544"/>
    </source>
</evidence>
<accession>A0ABS1E3D8</accession>
<dbReference type="PANTHER" id="PTHR30070">
    <property type="entry name" value="HEME EXPORTER PROTEIN B"/>
    <property type="match status" value="1"/>
</dbReference>
<feature type="transmembrane region" description="Helical" evidence="13">
    <location>
        <begin position="195"/>
        <end position="221"/>
    </location>
</feature>
<evidence type="ECO:0000313" key="15">
    <source>
        <dbReference type="Proteomes" id="UP000738126"/>
    </source>
</evidence>
<feature type="transmembrane region" description="Helical" evidence="13">
    <location>
        <begin position="21"/>
        <end position="42"/>
    </location>
</feature>
<reference evidence="14 15" key="1">
    <citation type="journal article" date="2020" name="Microorganisms">
        <title>Osmotic Adaptation and Compatible Solute Biosynthesis of Phototrophic Bacteria as Revealed from Genome Analyses.</title>
        <authorList>
            <person name="Imhoff J.F."/>
            <person name="Rahn T."/>
            <person name="Kunzel S."/>
            <person name="Keller A."/>
            <person name="Neulinger S.C."/>
        </authorList>
    </citation>
    <scope>NUCLEOTIDE SEQUENCE [LARGE SCALE GENOMIC DNA]</scope>
    <source>
        <strain evidence="14 15">DSM 15116</strain>
    </source>
</reference>
<gene>
    <name evidence="14" type="primary">ccmB</name>
    <name evidence="14" type="ORF">CKO13_04360</name>
</gene>
<evidence type="ECO:0000256" key="10">
    <source>
        <dbReference type="ARBA" id="ARBA00022989"/>
    </source>
</evidence>
<dbReference type="PANTHER" id="PTHR30070:SF1">
    <property type="entry name" value="CYTOCHROME C BIOGENESIS B-RELATED"/>
    <property type="match status" value="1"/>
</dbReference>
<evidence type="ECO:0000256" key="4">
    <source>
        <dbReference type="ARBA" id="ARBA00016452"/>
    </source>
</evidence>
<evidence type="ECO:0000256" key="9">
    <source>
        <dbReference type="ARBA" id="ARBA00022748"/>
    </source>
</evidence>
<sequence length="222" mass="23015">MLRSLWTLMRRDLSLIVTRRQDVLTVVAFFILVITLFPLALGPDPQKLRTLAPAGVWVAAALASLISLDRLFADDWRDGSLEQLLLAPEPLTVVALAKVAAHWLALGLPLVVLSPALGYALGLEGAELGVLAVSLLLGTPVLSLLGAVGAALTLGVRAGGALMALLILPLYVPVLVLGAGAVTEAMYSSAFYAHLSLLGALLAAALPLLPLAIAGALRIALD</sequence>
<dbReference type="PIRSF" id="PIRSF002764">
    <property type="entry name" value="CcmB"/>
    <property type="match status" value="1"/>
</dbReference>
<dbReference type="Proteomes" id="UP000738126">
    <property type="component" value="Unassembled WGS sequence"/>
</dbReference>
<feature type="transmembrane region" description="Helical" evidence="13">
    <location>
        <begin position="93"/>
        <end position="117"/>
    </location>
</feature>
<dbReference type="PRINTS" id="PR01414">
    <property type="entry name" value="CCMBBIOGNSIS"/>
</dbReference>
<evidence type="ECO:0000256" key="6">
    <source>
        <dbReference type="ARBA" id="ARBA00022475"/>
    </source>
</evidence>
<keyword evidence="15" id="KW-1185">Reference proteome</keyword>
<evidence type="ECO:0000256" key="7">
    <source>
        <dbReference type="ARBA" id="ARBA00022519"/>
    </source>
</evidence>
<evidence type="ECO:0000256" key="11">
    <source>
        <dbReference type="ARBA" id="ARBA00023136"/>
    </source>
</evidence>
<keyword evidence="10 13" id="KW-1133">Transmembrane helix</keyword>
<keyword evidence="5 12" id="KW-0813">Transport</keyword>
<evidence type="ECO:0000256" key="12">
    <source>
        <dbReference type="PIRNR" id="PIRNR002764"/>
    </source>
</evidence>
<dbReference type="Pfam" id="PF03379">
    <property type="entry name" value="CcmB"/>
    <property type="match status" value="1"/>
</dbReference>
<comment type="similarity">
    <text evidence="3 12">Belongs to the CcmB/CycW/HelB family.</text>
</comment>
<keyword evidence="7 12" id="KW-0997">Cell inner membrane</keyword>
<comment type="subcellular location">
    <subcellularLocation>
        <location evidence="2">Cell inner membrane</location>
        <topology evidence="2">Multi-pass membrane protein</topology>
    </subcellularLocation>
</comment>
<keyword evidence="6 12" id="KW-1003">Cell membrane</keyword>
<evidence type="ECO:0000256" key="5">
    <source>
        <dbReference type="ARBA" id="ARBA00022448"/>
    </source>
</evidence>
<dbReference type="RefSeq" id="WP_200257225.1">
    <property type="nucleotide sequence ID" value="NZ_NRSH01000032.1"/>
</dbReference>
<evidence type="ECO:0000256" key="2">
    <source>
        <dbReference type="ARBA" id="ARBA00004429"/>
    </source>
</evidence>
<comment type="caution">
    <text evidence="14">The sequence shown here is derived from an EMBL/GenBank/DDBJ whole genome shotgun (WGS) entry which is preliminary data.</text>
</comment>
<evidence type="ECO:0000256" key="1">
    <source>
        <dbReference type="ARBA" id="ARBA00002442"/>
    </source>
</evidence>
<evidence type="ECO:0000313" key="14">
    <source>
        <dbReference type="EMBL" id="MBK1726270.1"/>
    </source>
</evidence>
<dbReference type="InterPro" id="IPR003544">
    <property type="entry name" value="Cyt_c_biogenesis_CcmB"/>
</dbReference>
<keyword evidence="11 12" id="KW-0472">Membrane</keyword>
<dbReference type="EMBL" id="NRSH01000032">
    <property type="protein sequence ID" value="MBK1726270.1"/>
    <property type="molecule type" value="Genomic_DNA"/>
</dbReference>
<feature type="transmembrane region" description="Helical" evidence="13">
    <location>
        <begin position="161"/>
        <end position="183"/>
    </location>
</feature>
<keyword evidence="8 13" id="KW-0812">Transmembrane</keyword>
<feature type="transmembrane region" description="Helical" evidence="13">
    <location>
        <begin position="129"/>
        <end position="154"/>
    </location>
</feature>
<proteinExistence type="inferred from homology"/>
<dbReference type="InterPro" id="IPR026031">
    <property type="entry name" value="Cyt_c_CcmB_bac"/>
</dbReference>
<name>A0ABS1E3D8_9GAMM</name>
<evidence type="ECO:0000256" key="13">
    <source>
        <dbReference type="SAM" id="Phobius"/>
    </source>
</evidence>
<keyword evidence="9 12" id="KW-0201">Cytochrome c-type biogenesis</keyword>
<comment type="function">
    <text evidence="1 12">Required for the export of heme to the periplasm for the biogenesis of c-type cytochromes.</text>
</comment>
<protein>
    <recommendedName>
        <fullName evidence="4 12">Heme exporter protein B</fullName>
    </recommendedName>
</protein>
<evidence type="ECO:0000256" key="8">
    <source>
        <dbReference type="ARBA" id="ARBA00022692"/>
    </source>
</evidence>
<dbReference type="NCBIfam" id="TIGR01190">
    <property type="entry name" value="ccmB"/>
    <property type="match status" value="1"/>
</dbReference>
<organism evidence="14 15">
    <name type="scientific">Halorhodospira neutriphila</name>
    <dbReference type="NCBI Taxonomy" id="168379"/>
    <lineage>
        <taxon>Bacteria</taxon>
        <taxon>Pseudomonadati</taxon>
        <taxon>Pseudomonadota</taxon>
        <taxon>Gammaproteobacteria</taxon>
        <taxon>Chromatiales</taxon>
        <taxon>Ectothiorhodospiraceae</taxon>
        <taxon>Halorhodospira</taxon>
    </lineage>
</organism>